<organism evidence="1">
    <name type="scientific">Citrobacter rodentium</name>
    <dbReference type="NCBI Taxonomy" id="67825"/>
    <lineage>
        <taxon>Bacteria</taxon>
        <taxon>Pseudomonadati</taxon>
        <taxon>Pseudomonadota</taxon>
        <taxon>Gammaproteobacteria</taxon>
        <taxon>Enterobacterales</taxon>
        <taxon>Enterobacteriaceae</taxon>
        <taxon>Citrobacter</taxon>
    </lineage>
</organism>
<protein>
    <submittedName>
        <fullName evidence="1">Regulatory protein GemA</fullName>
    </submittedName>
</protein>
<accession>A0A482PV01</accession>
<dbReference type="InterPro" id="IPR009363">
    <property type="entry name" value="Phage_Mu_Gp16"/>
</dbReference>
<evidence type="ECO:0000313" key="1">
    <source>
        <dbReference type="EMBL" id="QBY31932.1"/>
    </source>
</evidence>
<sequence>MMNKQRLIQLIHIARNDLQMDEDTYRQMLQGLTGKASTKGMDMTQLNRVLESMKKKGFRIKPAGKAKSGIPLDSHPQSKKIRALWLEMADAGVIRDRSEKALTLWVKRETGINALRWLNAEQASSVIEKLKKWQRRATGAKR</sequence>
<name>A0A482PV01_CITRO</name>
<dbReference type="Pfam" id="PF06252">
    <property type="entry name" value="GemA"/>
    <property type="match status" value="1"/>
</dbReference>
<dbReference type="AlphaFoldDB" id="A0A482PV01"/>
<gene>
    <name evidence="1" type="ORF">E2R62_01190</name>
</gene>
<dbReference type="EMBL" id="CP038008">
    <property type="protein sequence ID" value="QBY31932.1"/>
    <property type="molecule type" value="Genomic_DNA"/>
</dbReference>
<reference evidence="1" key="1">
    <citation type="submission" date="2019-03" db="EMBL/GenBank/DDBJ databases">
        <title>Complete genome sequence of enteropathogenic Citrobacter rodentium strain DBS100.</title>
        <authorList>
            <person name="Popov G."/>
            <person name="Fiebig A."/>
            <person name="Shideler S."/>
            <person name="Coombes B."/>
            <person name="Savchenko A."/>
        </authorList>
    </citation>
    <scope>NUCLEOTIDE SEQUENCE</scope>
    <source>
        <strain evidence="1">DBS100</strain>
    </source>
</reference>
<proteinExistence type="predicted"/>